<dbReference type="HOGENOM" id="CLU_717695_0_0_1"/>
<dbReference type="OrthoDB" id="4146306at2759"/>
<dbReference type="EMBL" id="KN847320">
    <property type="protein sequence ID" value="KIW53848.1"/>
    <property type="molecule type" value="Genomic_DNA"/>
</dbReference>
<proteinExistence type="predicted"/>
<dbReference type="AlphaFoldDB" id="A0A0D2EEH4"/>
<dbReference type="STRING" id="348802.A0A0D2EEH4"/>
<sequence>MEYLMSPEEMENQFLQAQEFTQGNDELHQEIFQTLPSDHSYVDGSTSLGLWNGQDDYDVSGHGCFDDQSPTQLSELQQNDAYGVGAPTPHTAAEKGKGRATLCHADYCRQIPPFQSLEDQGFNAGLEPASYNQFQPIPRQAMTSVTNARLGKSICHEYRYPPITETSMPSASDEELFQATSYSENTMTSADDALSPTTSGTVYINPEVSLSLEAAGQYLQELNILEDGVKAVYVVVENHLFRIQNEQTTLWKKNPDLRRRGLRGGRARKQNATGKAFISITLEPPAEYKRRKEVETQDYQDRTRSSGLQNLADVFDNCYNLIHEQQRLAGLVLKHGNTLTSESAGLTELEDARTRYETAIGGIDREKMDEIQEMLDTFNAEFRCD</sequence>
<dbReference type="RefSeq" id="XP_013314432.1">
    <property type="nucleotide sequence ID" value="XM_013458978.1"/>
</dbReference>
<dbReference type="Proteomes" id="UP000054342">
    <property type="component" value="Unassembled WGS sequence"/>
</dbReference>
<reference evidence="1 2" key="1">
    <citation type="submission" date="2015-01" db="EMBL/GenBank/DDBJ databases">
        <title>The Genome Sequence of Exophiala xenobiotica CBS118157.</title>
        <authorList>
            <consortium name="The Broad Institute Genomics Platform"/>
            <person name="Cuomo C."/>
            <person name="de Hoog S."/>
            <person name="Gorbushina A."/>
            <person name="Stielow B."/>
            <person name="Teixiera M."/>
            <person name="Abouelleil A."/>
            <person name="Chapman S.B."/>
            <person name="Priest M."/>
            <person name="Young S.K."/>
            <person name="Wortman J."/>
            <person name="Nusbaum C."/>
            <person name="Birren B."/>
        </authorList>
    </citation>
    <scope>NUCLEOTIDE SEQUENCE [LARGE SCALE GENOMIC DNA]</scope>
    <source>
        <strain evidence="1 2">CBS 118157</strain>
    </source>
</reference>
<name>A0A0D2EEH4_9EURO</name>
<organism evidence="1 2">
    <name type="scientific">Exophiala xenobiotica</name>
    <dbReference type="NCBI Taxonomy" id="348802"/>
    <lineage>
        <taxon>Eukaryota</taxon>
        <taxon>Fungi</taxon>
        <taxon>Dikarya</taxon>
        <taxon>Ascomycota</taxon>
        <taxon>Pezizomycotina</taxon>
        <taxon>Eurotiomycetes</taxon>
        <taxon>Chaetothyriomycetidae</taxon>
        <taxon>Chaetothyriales</taxon>
        <taxon>Herpotrichiellaceae</taxon>
        <taxon>Exophiala</taxon>
    </lineage>
</organism>
<evidence type="ECO:0000313" key="2">
    <source>
        <dbReference type="Proteomes" id="UP000054342"/>
    </source>
</evidence>
<protein>
    <submittedName>
        <fullName evidence="1">Uncharacterized protein</fullName>
    </submittedName>
</protein>
<keyword evidence="2" id="KW-1185">Reference proteome</keyword>
<accession>A0A0D2EEH4</accession>
<gene>
    <name evidence="1" type="ORF">PV05_06259</name>
</gene>
<evidence type="ECO:0000313" key="1">
    <source>
        <dbReference type="EMBL" id="KIW53848.1"/>
    </source>
</evidence>
<dbReference type="GeneID" id="25328167"/>